<comment type="caution">
    <text evidence="1">The sequence shown here is derived from an EMBL/GenBank/DDBJ whole genome shotgun (WGS) entry which is preliminary data.</text>
</comment>
<reference evidence="1" key="1">
    <citation type="submission" date="2022-06" db="EMBL/GenBank/DDBJ databases">
        <title>Fusarium solani species complex genomes reveal bases of compartmentalisation and animal pathogenesis.</title>
        <authorList>
            <person name="Tsai I.J."/>
        </authorList>
    </citation>
    <scope>NUCLEOTIDE SEQUENCE</scope>
    <source>
        <strain evidence="1">Fu6.1</strain>
    </source>
</reference>
<evidence type="ECO:0000313" key="1">
    <source>
        <dbReference type="EMBL" id="KAI8654541.1"/>
    </source>
</evidence>
<sequence>MPSLSSIQQPNSQVANTQVANTQVANKTRIVAVMMGGTGGIGAATCRELVTSFKEPKLYIVGRNESAASHLTQELGAINSSAEVHFIQSDLSLIRNVDDLCRSVAQKETAIDLLFLTAGILNPKGRNDTEEGLDKMYSLMYFSRIRAVANLLPLLKNAAANGRPSRVISVLGAGNEGNIFKDDLPMRDNYSLKACSRQAIAMHTLSLEYLARGNPDVSFLHVYPGPVRGTNIMEGFGQPLKGVIGVLMLLAAPFNMSVRECAARQLFLITTEAFKAKGDRSGSTLAVFRVGADSEILPESPLVAGYLKDGMMERVWAFTESTFMSVLGRGKES</sequence>
<dbReference type="Proteomes" id="UP001065298">
    <property type="component" value="Chromosome 10"/>
</dbReference>
<accession>A0ACC0QIL1</accession>
<proteinExistence type="predicted"/>
<keyword evidence="2" id="KW-1185">Reference proteome</keyword>
<evidence type="ECO:0000313" key="2">
    <source>
        <dbReference type="Proteomes" id="UP001065298"/>
    </source>
</evidence>
<organism evidence="1 2">
    <name type="scientific">Fusarium keratoplasticum</name>
    <dbReference type="NCBI Taxonomy" id="1328300"/>
    <lineage>
        <taxon>Eukaryota</taxon>
        <taxon>Fungi</taxon>
        <taxon>Dikarya</taxon>
        <taxon>Ascomycota</taxon>
        <taxon>Pezizomycotina</taxon>
        <taxon>Sordariomycetes</taxon>
        <taxon>Hypocreomycetidae</taxon>
        <taxon>Hypocreales</taxon>
        <taxon>Nectriaceae</taxon>
        <taxon>Fusarium</taxon>
        <taxon>Fusarium solani species complex</taxon>
    </lineage>
</organism>
<name>A0ACC0QIL1_9HYPO</name>
<gene>
    <name evidence="1" type="ORF">NCS57_01200500</name>
</gene>
<protein>
    <submittedName>
        <fullName evidence="1">Uncharacterized protein</fullName>
    </submittedName>
</protein>
<dbReference type="EMBL" id="CM046512">
    <property type="protein sequence ID" value="KAI8654541.1"/>
    <property type="molecule type" value="Genomic_DNA"/>
</dbReference>